<dbReference type="Pfam" id="PF11838">
    <property type="entry name" value="ERAP1_C"/>
    <property type="match status" value="1"/>
</dbReference>
<dbReference type="Gene3D" id="1.10.3480.20">
    <property type="match status" value="2"/>
</dbReference>
<reference evidence="4 5" key="2">
    <citation type="submission" date="2019-01" db="EMBL/GenBank/DDBJ databases">
        <title>The decoding of complex shrimp genome reveals the adaptation for benthos swimmer, frequently molting mechanism and breeding impact on genome.</title>
        <authorList>
            <person name="Sun Y."/>
            <person name="Gao Y."/>
            <person name="Yu Y."/>
        </authorList>
    </citation>
    <scope>NUCLEOTIDE SEQUENCE [LARGE SCALE GENOMIC DNA]</scope>
    <source>
        <tissue evidence="4">Muscle</tissue>
    </source>
</reference>
<evidence type="ECO:0000259" key="2">
    <source>
        <dbReference type="Pfam" id="PF01433"/>
    </source>
</evidence>
<dbReference type="InterPro" id="IPR014782">
    <property type="entry name" value="Peptidase_M1_dom"/>
</dbReference>
<keyword evidence="4" id="KW-0645">Protease</keyword>
<proteinExistence type="inferred from homology"/>
<keyword evidence="5" id="KW-1185">Reference proteome</keyword>
<evidence type="ECO:0000259" key="3">
    <source>
        <dbReference type="Pfam" id="PF11838"/>
    </source>
</evidence>
<dbReference type="Pfam" id="PF01433">
    <property type="entry name" value="Peptidase_M1"/>
    <property type="match status" value="1"/>
</dbReference>
<evidence type="ECO:0000313" key="5">
    <source>
        <dbReference type="Proteomes" id="UP000283509"/>
    </source>
</evidence>
<dbReference type="SUPFAM" id="SSF55486">
    <property type="entry name" value="Metalloproteases ('zincins'), catalytic domain"/>
    <property type="match status" value="1"/>
</dbReference>
<dbReference type="InterPro" id="IPR050344">
    <property type="entry name" value="Peptidase_M1_aminopeptidases"/>
</dbReference>
<dbReference type="Proteomes" id="UP000283509">
    <property type="component" value="Unassembled WGS sequence"/>
</dbReference>
<dbReference type="PANTHER" id="PTHR11533:SF294">
    <property type="entry name" value="THYROTROPIN-RELEASING HORMONE-DEGRADING ECTOENZYME"/>
    <property type="match status" value="1"/>
</dbReference>
<accession>A0A3R7PI67</accession>
<gene>
    <name evidence="4" type="ORF">C7M84_014562</name>
</gene>
<dbReference type="InterPro" id="IPR024571">
    <property type="entry name" value="ERAP1-like_C_dom"/>
</dbReference>
<dbReference type="Gene3D" id="2.60.40.1910">
    <property type="match status" value="1"/>
</dbReference>
<dbReference type="GO" id="GO:0005737">
    <property type="term" value="C:cytoplasm"/>
    <property type="evidence" value="ECO:0007669"/>
    <property type="project" value="TreeGrafter"/>
</dbReference>
<dbReference type="GO" id="GO:0008270">
    <property type="term" value="F:zinc ion binding"/>
    <property type="evidence" value="ECO:0007669"/>
    <property type="project" value="InterPro"/>
</dbReference>
<dbReference type="PANTHER" id="PTHR11533">
    <property type="entry name" value="PROTEASE M1 ZINC METALLOPROTEASE"/>
    <property type="match status" value="1"/>
</dbReference>
<name>A0A3R7PI67_PENVA</name>
<organism evidence="4 5">
    <name type="scientific">Penaeus vannamei</name>
    <name type="common">Whiteleg shrimp</name>
    <name type="synonym">Litopenaeus vannamei</name>
    <dbReference type="NCBI Taxonomy" id="6689"/>
    <lineage>
        <taxon>Eukaryota</taxon>
        <taxon>Metazoa</taxon>
        <taxon>Ecdysozoa</taxon>
        <taxon>Arthropoda</taxon>
        <taxon>Crustacea</taxon>
        <taxon>Multicrustacea</taxon>
        <taxon>Malacostraca</taxon>
        <taxon>Eumalacostraca</taxon>
        <taxon>Eucarida</taxon>
        <taxon>Decapoda</taxon>
        <taxon>Dendrobranchiata</taxon>
        <taxon>Penaeoidea</taxon>
        <taxon>Penaeidae</taxon>
        <taxon>Penaeus</taxon>
    </lineage>
</organism>
<feature type="domain" description="Peptidase M1 membrane alanine aminopeptidase" evidence="2">
    <location>
        <begin position="4"/>
        <end position="58"/>
    </location>
</feature>
<dbReference type="GO" id="GO:0042277">
    <property type="term" value="F:peptide binding"/>
    <property type="evidence" value="ECO:0007669"/>
    <property type="project" value="TreeGrafter"/>
</dbReference>
<dbReference type="OrthoDB" id="10031169at2759"/>
<protein>
    <submittedName>
        <fullName evidence="4">Putative aminopeptidase N-like isoform X1</fullName>
    </submittedName>
</protein>
<comment type="caution">
    <text evidence="4">The sequence shown here is derived from an EMBL/GenBank/DDBJ whole genome shotgun (WGS) entry which is preliminary data.</text>
</comment>
<dbReference type="Gene3D" id="1.25.50.20">
    <property type="match status" value="1"/>
</dbReference>
<dbReference type="GO" id="GO:0005615">
    <property type="term" value="C:extracellular space"/>
    <property type="evidence" value="ECO:0007669"/>
    <property type="project" value="TreeGrafter"/>
</dbReference>
<reference evidence="4 5" key="1">
    <citation type="submission" date="2018-04" db="EMBL/GenBank/DDBJ databases">
        <authorList>
            <person name="Zhang X."/>
            <person name="Yuan J."/>
            <person name="Li F."/>
            <person name="Xiang J."/>
        </authorList>
    </citation>
    <scope>NUCLEOTIDE SEQUENCE [LARGE SCALE GENOMIC DNA]</scope>
    <source>
        <tissue evidence="4">Muscle</tissue>
    </source>
</reference>
<dbReference type="EMBL" id="QCYY01002818">
    <property type="protein sequence ID" value="ROT67360.1"/>
    <property type="molecule type" value="Genomic_DNA"/>
</dbReference>
<dbReference type="GO" id="GO:0043171">
    <property type="term" value="P:peptide catabolic process"/>
    <property type="evidence" value="ECO:0007669"/>
    <property type="project" value="TreeGrafter"/>
</dbReference>
<evidence type="ECO:0000256" key="1">
    <source>
        <dbReference type="ARBA" id="ARBA00010136"/>
    </source>
</evidence>
<dbReference type="InterPro" id="IPR027268">
    <property type="entry name" value="Peptidase_M4/M1_CTD_sf"/>
</dbReference>
<sequence length="304" mass="34035">MYFFLTEATFKKGLTNYLNNFAYDAAAQDDLWQFLTEAAHEDDTLPSDVSVKDVMDTWTLLTGYPVVKVERNATGTAATDAPDFTRTRPSAWLTPGTSTLILDGLPSADAWVLLNLQQTGYFRVNYDAGNWELLTKQLADAHEVIHVTNRAQVMDDALNLARAGQTYLLDLITPLYDDVGFEDDLNGLHLDQYKRVLALSWACHLGHPQCVAESAQQFGEMPRLSEPEVDGLLLSHRGRRSVRSVGDGVGVVPRGQRTLEWAFTEGSGIRRQDARTVFRAVANNDVGRYIAWDFLRNRWGNHLG</sequence>
<dbReference type="AlphaFoldDB" id="A0A3R7PI67"/>
<feature type="domain" description="ERAP1-like C-terminal" evidence="3">
    <location>
        <begin position="111"/>
        <end position="165"/>
    </location>
</feature>
<comment type="similarity">
    <text evidence="1">Belongs to the peptidase M1 family.</text>
</comment>
<keyword evidence="4" id="KW-0031">Aminopeptidase</keyword>
<keyword evidence="4" id="KW-0378">Hydrolase</keyword>
<dbReference type="GO" id="GO:0006508">
    <property type="term" value="P:proteolysis"/>
    <property type="evidence" value="ECO:0007669"/>
    <property type="project" value="TreeGrafter"/>
</dbReference>
<dbReference type="Gene3D" id="1.10.390.10">
    <property type="entry name" value="Neutral Protease Domain 2"/>
    <property type="match status" value="1"/>
</dbReference>
<evidence type="ECO:0000313" key="4">
    <source>
        <dbReference type="EMBL" id="ROT67360.1"/>
    </source>
</evidence>
<dbReference type="GO" id="GO:0070006">
    <property type="term" value="F:metalloaminopeptidase activity"/>
    <property type="evidence" value="ECO:0007669"/>
    <property type="project" value="TreeGrafter"/>
</dbReference>
<dbReference type="GO" id="GO:0016020">
    <property type="term" value="C:membrane"/>
    <property type="evidence" value="ECO:0007669"/>
    <property type="project" value="TreeGrafter"/>
</dbReference>